<dbReference type="GO" id="GO:0006865">
    <property type="term" value="P:amino acid transport"/>
    <property type="evidence" value="ECO:0007669"/>
    <property type="project" value="UniProtKB-KW"/>
</dbReference>
<accession>A0A1C7Z2E4</accession>
<dbReference type="PANTHER" id="PTHR30614:SF42">
    <property type="entry name" value="GLUTAMATE_ASPARTATE IMPORT PERMEASE PROTEIN GLTJ"/>
    <property type="match status" value="1"/>
</dbReference>
<evidence type="ECO:0000256" key="4">
    <source>
        <dbReference type="ARBA" id="ARBA00022475"/>
    </source>
</evidence>
<evidence type="ECO:0000256" key="3">
    <source>
        <dbReference type="ARBA" id="ARBA00022448"/>
    </source>
</evidence>
<evidence type="ECO:0000256" key="5">
    <source>
        <dbReference type="ARBA" id="ARBA00022692"/>
    </source>
</evidence>
<dbReference type="Proteomes" id="UP000093104">
    <property type="component" value="Unassembled WGS sequence"/>
</dbReference>
<evidence type="ECO:0000256" key="7">
    <source>
        <dbReference type="ARBA" id="ARBA00022989"/>
    </source>
</evidence>
<dbReference type="AlphaFoldDB" id="A0A1C7Z2E4"/>
<keyword evidence="4" id="KW-1003">Cell membrane</keyword>
<feature type="domain" description="ABC transmembrane type-1" evidence="10">
    <location>
        <begin position="29"/>
        <end position="229"/>
    </location>
</feature>
<dbReference type="CDD" id="cd06261">
    <property type="entry name" value="TM_PBP2"/>
    <property type="match status" value="1"/>
</dbReference>
<protein>
    <submittedName>
        <fullName evidence="11">Glutamate ABC transporter permease</fullName>
    </submittedName>
</protein>
<comment type="similarity">
    <text evidence="2">Belongs to the binding-protein-dependent transport system permease family. HisMQ subfamily.</text>
</comment>
<evidence type="ECO:0000259" key="10">
    <source>
        <dbReference type="PROSITE" id="PS50928"/>
    </source>
</evidence>
<dbReference type="PANTHER" id="PTHR30614">
    <property type="entry name" value="MEMBRANE COMPONENT OF AMINO ACID ABC TRANSPORTER"/>
    <property type="match status" value="1"/>
</dbReference>
<keyword evidence="3 9" id="KW-0813">Transport</keyword>
<evidence type="ECO:0000313" key="11">
    <source>
        <dbReference type="EMBL" id="OCR22345.1"/>
    </source>
</evidence>
<evidence type="ECO:0000256" key="6">
    <source>
        <dbReference type="ARBA" id="ARBA00022970"/>
    </source>
</evidence>
<dbReference type="PATRIC" id="fig|317.243.peg.273"/>
<proteinExistence type="inferred from homology"/>
<evidence type="ECO:0000313" key="12">
    <source>
        <dbReference type="Proteomes" id="UP000093104"/>
    </source>
</evidence>
<dbReference type="Pfam" id="PF00528">
    <property type="entry name" value="BPD_transp_1"/>
    <property type="match status" value="1"/>
</dbReference>
<reference evidence="11 12" key="1">
    <citation type="submission" date="2015-07" db="EMBL/GenBank/DDBJ databases">
        <title>Draft genome sequence of a diazotrophic, plant growth-promoting rhizobacterium of the Pseudomonas syringae complex.</title>
        <authorList>
            <person name="Patten C.L."/>
            <person name="Jeong H."/>
        </authorList>
    </citation>
    <scope>NUCLEOTIDE SEQUENCE [LARGE SCALE GENOMIC DNA]</scope>
    <source>
        <strain evidence="11 12">GR12-2</strain>
    </source>
</reference>
<dbReference type="PROSITE" id="PS50928">
    <property type="entry name" value="ABC_TM1"/>
    <property type="match status" value="1"/>
</dbReference>
<sequence>MNYSWDWAIFFQPSVTGEGLYGVLLAEGVLWTVSLSLLSWILALALGTLMGIARASDSTAARWASAIYVHCFRNTPLLVQLFLWYFVLPELLPIQWGEAIKQMNPTLNQFLSVVICLTLYTTAGVAEQVRTGLQSLSGGQANAAKAIGLGPWAAQRYVLLPQAFRIILPSMTSDFMNVFKNSAAALTIGLMELTGQSRQVSEFSGHPFESFIAATLIYMVITYGVVIFMRRLEKSLTVPGLITAGIVH</sequence>
<dbReference type="OrthoDB" id="9809799at2"/>
<dbReference type="InterPro" id="IPR010065">
    <property type="entry name" value="AA_ABC_transptr_permease_3TM"/>
</dbReference>
<feature type="transmembrane region" description="Helical" evidence="9">
    <location>
        <begin position="65"/>
        <end position="87"/>
    </location>
</feature>
<dbReference type="InterPro" id="IPR035906">
    <property type="entry name" value="MetI-like_sf"/>
</dbReference>
<dbReference type="InterPro" id="IPR000515">
    <property type="entry name" value="MetI-like"/>
</dbReference>
<keyword evidence="7 9" id="KW-1133">Transmembrane helix</keyword>
<gene>
    <name evidence="11" type="ORF">AFK24_24895</name>
</gene>
<comment type="subcellular location">
    <subcellularLocation>
        <location evidence="1">Cell inner membrane</location>
        <topology evidence="1">Multi-pass membrane protein</topology>
    </subcellularLocation>
    <subcellularLocation>
        <location evidence="9">Cell membrane</location>
        <topology evidence="9">Multi-pass membrane protein</topology>
    </subcellularLocation>
</comment>
<dbReference type="EMBL" id="LGSI01000068">
    <property type="protein sequence ID" value="OCR22345.1"/>
    <property type="molecule type" value="Genomic_DNA"/>
</dbReference>
<keyword evidence="6" id="KW-0029">Amino-acid transport</keyword>
<feature type="transmembrane region" description="Helical" evidence="9">
    <location>
        <begin position="29"/>
        <end position="53"/>
    </location>
</feature>
<feature type="transmembrane region" description="Helical" evidence="9">
    <location>
        <begin position="211"/>
        <end position="229"/>
    </location>
</feature>
<dbReference type="SUPFAM" id="SSF161098">
    <property type="entry name" value="MetI-like"/>
    <property type="match status" value="1"/>
</dbReference>
<dbReference type="Gene3D" id="1.10.3720.10">
    <property type="entry name" value="MetI-like"/>
    <property type="match status" value="1"/>
</dbReference>
<dbReference type="InterPro" id="IPR043429">
    <property type="entry name" value="ArtM/GltK/GlnP/TcyL/YhdX-like"/>
</dbReference>
<keyword evidence="5 9" id="KW-0812">Transmembrane</keyword>
<dbReference type="NCBIfam" id="TIGR01726">
    <property type="entry name" value="HEQRo_perm_3TM"/>
    <property type="match status" value="1"/>
</dbReference>
<organism evidence="11 12">
    <name type="scientific">Pseudomonas syringae</name>
    <dbReference type="NCBI Taxonomy" id="317"/>
    <lineage>
        <taxon>Bacteria</taxon>
        <taxon>Pseudomonadati</taxon>
        <taxon>Pseudomonadota</taxon>
        <taxon>Gammaproteobacteria</taxon>
        <taxon>Pseudomonadales</taxon>
        <taxon>Pseudomonadaceae</taxon>
        <taxon>Pseudomonas</taxon>
    </lineage>
</organism>
<dbReference type="RefSeq" id="WP_065835756.1">
    <property type="nucleotide sequence ID" value="NZ_LGSI01000068.1"/>
</dbReference>
<evidence type="ECO:0000256" key="9">
    <source>
        <dbReference type="RuleBase" id="RU363032"/>
    </source>
</evidence>
<keyword evidence="8 9" id="KW-0472">Membrane</keyword>
<evidence type="ECO:0000256" key="2">
    <source>
        <dbReference type="ARBA" id="ARBA00010072"/>
    </source>
</evidence>
<name>A0A1C7Z2E4_PSESX</name>
<comment type="caution">
    <text evidence="11">The sequence shown here is derived from an EMBL/GenBank/DDBJ whole genome shotgun (WGS) entry which is preliminary data.</text>
</comment>
<evidence type="ECO:0000256" key="1">
    <source>
        <dbReference type="ARBA" id="ARBA00004429"/>
    </source>
</evidence>
<dbReference type="GO" id="GO:0043190">
    <property type="term" value="C:ATP-binding cassette (ABC) transporter complex"/>
    <property type="evidence" value="ECO:0007669"/>
    <property type="project" value="InterPro"/>
</dbReference>
<evidence type="ECO:0000256" key="8">
    <source>
        <dbReference type="ARBA" id="ARBA00023136"/>
    </source>
</evidence>
<dbReference type="GO" id="GO:0022857">
    <property type="term" value="F:transmembrane transporter activity"/>
    <property type="evidence" value="ECO:0007669"/>
    <property type="project" value="InterPro"/>
</dbReference>